<evidence type="ECO:0000313" key="2">
    <source>
        <dbReference type="EMBL" id="VVB05222.1"/>
    </source>
</evidence>
<proteinExistence type="predicted"/>
<name>A0A565BV22_9BRAS</name>
<dbReference type="AlphaFoldDB" id="A0A565BV22"/>
<dbReference type="Proteomes" id="UP000489600">
    <property type="component" value="Unassembled WGS sequence"/>
</dbReference>
<gene>
    <name evidence="2" type="ORF">ANE_LOCUS15666</name>
</gene>
<evidence type="ECO:0000313" key="3">
    <source>
        <dbReference type="Proteomes" id="UP000489600"/>
    </source>
</evidence>
<evidence type="ECO:0000256" key="1">
    <source>
        <dbReference type="SAM" id="MobiDB-lite"/>
    </source>
</evidence>
<organism evidence="2 3">
    <name type="scientific">Arabis nemorensis</name>
    <dbReference type="NCBI Taxonomy" id="586526"/>
    <lineage>
        <taxon>Eukaryota</taxon>
        <taxon>Viridiplantae</taxon>
        <taxon>Streptophyta</taxon>
        <taxon>Embryophyta</taxon>
        <taxon>Tracheophyta</taxon>
        <taxon>Spermatophyta</taxon>
        <taxon>Magnoliopsida</taxon>
        <taxon>eudicotyledons</taxon>
        <taxon>Gunneridae</taxon>
        <taxon>Pentapetalae</taxon>
        <taxon>rosids</taxon>
        <taxon>malvids</taxon>
        <taxon>Brassicales</taxon>
        <taxon>Brassicaceae</taxon>
        <taxon>Arabideae</taxon>
        <taxon>Arabis</taxon>
    </lineage>
</organism>
<feature type="compositionally biased region" description="Polar residues" evidence="1">
    <location>
        <begin position="74"/>
        <end position="85"/>
    </location>
</feature>
<accession>A0A565BV22</accession>
<feature type="region of interest" description="Disordered" evidence="1">
    <location>
        <begin position="1"/>
        <end position="85"/>
    </location>
</feature>
<dbReference type="EMBL" id="CABITT030000005">
    <property type="protein sequence ID" value="VVB05222.1"/>
    <property type="molecule type" value="Genomic_DNA"/>
</dbReference>
<sequence length="85" mass="9161">MDDVELDRQIRSLNNGSQQLDNILSMGRTDSGATDVPQKQDESMQSPGHICNDLGTGHSKNVKTSMAAREMKTHTSSGSTLAAEK</sequence>
<keyword evidence="3" id="KW-1185">Reference proteome</keyword>
<protein>
    <submittedName>
        <fullName evidence="2">Uncharacterized protein</fullName>
    </submittedName>
</protein>
<comment type="caution">
    <text evidence="2">The sequence shown here is derived from an EMBL/GenBank/DDBJ whole genome shotgun (WGS) entry which is preliminary data.</text>
</comment>
<feature type="compositionally biased region" description="Polar residues" evidence="1">
    <location>
        <begin position="11"/>
        <end position="22"/>
    </location>
</feature>
<reference evidence="2" key="1">
    <citation type="submission" date="2019-07" db="EMBL/GenBank/DDBJ databases">
        <authorList>
            <person name="Dittberner H."/>
        </authorList>
    </citation>
    <scope>NUCLEOTIDE SEQUENCE [LARGE SCALE GENOMIC DNA]</scope>
</reference>
<feature type="compositionally biased region" description="Basic and acidic residues" evidence="1">
    <location>
        <begin position="1"/>
        <end position="10"/>
    </location>
</feature>